<dbReference type="PANTHER" id="PTHR11206">
    <property type="entry name" value="MULTIDRUG RESISTANCE PROTEIN"/>
    <property type="match status" value="1"/>
</dbReference>
<proteinExistence type="inferred from homology"/>
<keyword evidence="5 7" id="KW-0472">Membrane</keyword>
<dbReference type="InParanoid" id="A0A194XGA5"/>
<dbReference type="InterPro" id="IPR002528">
    <property type="entry name" value="MATE_fam"/>
</dbReference>
<evidence type="ECO:0000313" key="8">
    <source>
        <dbReference type="EMBL" id="KUJ18807.1"/>
    </source>
</evidence>
<dbReference type="GO" id="GO:0016020">
    <property type="term" value="C:membrane"/>
    <property type="evidence" value="ECO:0007669"/>
    <property type="project" value="UniProtKB-SubCell"/>
</dbReference>
<dbReference type="RefSeq" id="XP_018073162.1">
    <property type="nucleotide sequence ID" value="XM_018211793.1"/>
</dbReference>
<dbReference type="GO" id="GO:1990961">
    <property type="term" value="P:xenobiotic detoxification by transmembrane export across the plasma membrane"/>
    <property type="evidence" value="ECO:0007669"/>
    <property type="project" value="InterPro"/>
</dbReference>
<dbReference type="EMBL" id="KQ947412">
    <property type="protein sequence ID" value="KUJ18807.1"/>
    <property type="molecule type" value="Genomic_DNA"/>
</dbReference>
<feature type="transmembrane region" description="Helical" evidence="7">
    <location>
        <begin position="454"/>
        <end position="477"/>
    </location>
</feature>
<feature type="transmembrane region" description="Helical" evidence="7">
    <location>
        <begin position="171"/>
        <end position="190"/>
    </location>
</feature>
<name>A0A194XGA5_MOLSC</name>
<dbReference type="Pfam" id="PF01554">
    <property type="entry name" value="MatE"/>
    <property type="match status" value="2"/>
</dbReference>
<evidence type="ECO:0000313" key="9">
    <source>
        <dbReference type="Proteomes" id="UP000070700"/>
    </source>
</evidence>
<dbReference type="OrthoDB" id="2126698at2759"/>
<evidence type="ECO:0000256" key="2">
    <source>
        <dbReference type="ARBA" id="ARBA00010199"/>
    </source>
</evidence>
<dbReference type="STRING" id="149040.A0A194XGA5"/>
<dbReference type="InterPro" id="IPR045069">
    <property type="entry name" value="MATE_euk"/>
</dbReference>
<feature type="transmembrane region" description="Helical" evidence="7">
    <location>
        <begin position="202"/>
        <end position="224"/>
    </location>
</feature>
<dbReference type="GO" id="GO:0042910">
    <property type="term" value="F:xenobiotic transmembrane transporter activity"/>
    <property type="evidence" value="ECO:0007669"/>
    <property type="project" value="InterPro"/>
</dbReference>
<dbReference type="GeneID" id="28821519"/>
<accession>A0A194XGA5</accession>
<evidence type="ECO:0000256" key="1">
    <source>
        <dbReference type="ARBA" id="ARBA00004141"/>
    </source>
</evidence>
<feature type="transmembrane region" description="Helical" evidence="7">
    <location>
        <begin position="424"/>
        <end position="442"/>
    </location>
</feature>
<dbReference type="GO" id="GO:0015297">
    <property type="term" value="F:antiporter activity"/>
    <property type="evidence" value="ECO:0007669"/>
    <property type="project" value="InterPro"/>
</dbReference>
<feature type="transmembrane region" description="Helical" evidence="7">
    <location>
        <begin position="129"/>
        <end position="151"/>
    </location>
</feature>
<feature type="transmembrane region" description="Helical" evidence="7">
    <location>
        <begin position="312"/>
        <end position="332"/>
    </location>
</feature>
<feature type="region of interest" description="Disordered" evidence="6">
    <location>
        <begin position="1"/>
        <end position="21"/>
    </location>
</feature>
<dbReference type="CDD" id="cd13132">
    <property type="entry name" value="MATE_eukaryotic"/>
    <property type="match status" value="1"/>
</dbReference>
<evidence type="ECO:0000256" key="3">
    <source>
        <dbReference type="ARBA" id="ARBA00022692"/>
    </source>
</evidence>
<evidence type="ECO:0000256" key="5">
    <source>
        <dbReference type="ARBA" id="ARBA00023136"/>
    </source>
</evidence>
<keyword evidence="9" id="KW-1185">Reference proteome</keyword>
<dbReference type="KEGG" id="psco:LY89DRAFT_643319"/>
<keyword evidence="3 7" id="KW-0812">Transmembrane</keyword>
<protein>
    <submittedName>
        <fullName evidence="8">MATE efflux family protein</fullName>
    </submittedName>
</protein>
<evidence type="ECO:0000256" key="4">
    <source>
        <dbReference type="ARBA" id="ARBA00022989"/>
    </source>
</evidence>
<keyword evidence="4 7" id="KW-1133">Transmembrane helix</keyword>
<feature type="transmembrane region" description="Helical" evidence="7">
    <location>
        <begin position="385"/>
        <end position="403"/>
    </location>
</feature>
<evidence type="ECO:0000256" key="7">
    <source>
        <dbReference type="SAM" id="Phobius"/>
    </source>
</evidence>
<evidence type="ECO:0000256" key="6">
    <source>
        <dbReference type="SAM" id="MobiDB-lite"/>
    </source>
</evidence>
<comment type="subcellular location">
    <subcellularLocation>
        <location evidence="1">Membrane</location>
        <topology evidence="1">Multi-pass membrane protein</topology>
    </subcellularLocation>
</comment>
<reference evidence="8 9" key="1">
    <citation type="submission" date="2015-10" db="EMBL/GenBank/DDBJ databases">
        <title>Full genome of DAOMC 229536 Phialocephala scopiformis, a fungal endophyte of spruce producing the potent anti-insectan compound rugulosin.</title>
        <authorList>
            <consortium name="DOE Joint Genome Institute"/>
            <person name="Walker A.K."/>
            <person name="Frasz S.L."/>
            <person name="Seifert K.A."/>
            <person name="Miller J.D."/>
            <person name="Mondo S.J."/>
            <person name="Labutti K."/>
            <person name="Lipzen A."/>
            <person name="Dockter R."/>
            <person name="Kennedy M."/>
            <person name="Grigoriev I.V."/>
            <person name="Spatafora J.W."/>
        </authorList>
    </citation>
    <scope>NUCLEOTIDE SEQUENCE [LARGE SCALE GENOMIC DNA]</scope>
    <source>
        <strain evidence="8 9">CBS 120377</strain>
    </source>
</reference>
<feature type="transmembrane region" description="Helical" evidence="7">
    <location>
        <begin position="274"/>
        <end position="300"/>
    </location>
</feature>
<gene>
    <name evidence="8" type="ORF">LY89DRAFT_643319</name>
</gene>
<sequence length="491" mass="52596">MASPTLPAQVTKTTERTPLLGDPLLDEANAPAVNPSEKPQYGSEILLLFRASVPIALSFALQNIVQASSILIAGSLGTYELGVVSYGYMFASSTGSMIGLGGATALDTLCSQAITAVKSEEKAFVLRNYLQRGILILAAIYTIVIVPLWWFSGRLFVGLGQDEDFAMDTGLFLRVLLPGGLFQVMAECLKKFLQVQGHSFQTGWAIGIAAIIGFGANLLLMRVLDLGFLGAPLAHTVYHLSTVVCLLVYTTTIPESVPCWGGFRKGRLTDWTRFANLAIIGIVTQAAESFSFEILALMAARLDQVAIGAQGIVMASDLILYTIPIGISVASSHRIGNLMGAGDVSGVKFALRMPYILSLIFGIVEFILIMLVRNSFGYLFSDEEAVVRLAAHVLPVIALFQVLDLSNNGACGILRGAGKVHLVGISNILGYYGVGMTTAWFFCFKLDLGLAGLWGGLVIGSAVLLIVQTICILLINWEKEVEAVSQQDHGH</sequence>
<feature type="transmembrane region" description="Helical" evidence="7">
    <location>
        <begin position="353"/>
        <end position="373"/>
    </location>
</feature>
<dbReference type="NCBIfam" id="TIGR00797">
    <property type="entry name" value="matE"/>
    <property type="match status" value="1"/>
</dbReference>
<feature type="compositionally biased region" description="Polar residues" evidence="6">
    <location>
        <begin position="1"/>
        <end position="12"/>
    </location>
</feature>
<dbReference type="AlphaFoldDB" id="A0A194XGA5"/>
<comment type="similarity">
    <text evidence="2">Belongs to the multi antimicrobial extrusion (MATE) (TC 2.A.66.1) family.</text>
</comment>
<feature type="transmembrane region" description="Helical" evidence="7">
    <location>
        <begin position="236"/>
        <end position="253"/>
    </location>
</feature>
<dbReference type="Proteomes" id="UP000070700">
    <property type="component" value="Unassembled WGS sequence"/>
</dbReference>
<organism evidence="8 9">
    <name type="scientific">Mollisia scopiformis</name>
    <name type="common">Conifer needle endophyte fungus</name>
    <name type="synonym">Phialocephala scopiformis</name>
    <dbReference type="NCBI Taxonomy" id="149040"/>
    <lineage>
        <taxon>Eukaryota</taxon>
        <taxon>Fungi</taxon>
        <taxon>Dikarya</taxon>
        <taxon>Ascomycota</taxon>
        <taxon>Pezizomycotina</taxon>
        <taxon>Leotiomycetes</taxon>
        <taxon>Helotiales</taxon>
        <taxon>Mollisiaceae</taxon>
        <taxon>Mollisia</taxon>
    </lineage>
</organism>